<proteinExistence type="predicted"/>
<evidence type="ECO:0000313" key="2">
    <source>
        <dbReference type="Proteomes" id="UP000569005"/>
    </source>
</evidence>
<organism evidence="1 2">
    <name type="scientific">Tunturiibacter gelidiferens</name>
    <dbReference type="NCBI Taxonomy" id="3069689"/>
    <lineage>
        <taxon>Bacteria</taxon>
        <taxon>Pseudomonadati</taxon>
        <taxon>Acidobacteriota</taxon>
        <taxon>Terriglobia</taxon>
        <taxon>Terriglobales</taxon>
        <taxon>Acidobacteriaceae</taxon>
        <taxon>Tunturiibacter</taxon>
    </lineage>
</organism>
<dbReference type="EMBL" id="JACHEA010000001">
    <property type="protein sequence ID" value="MBB5337759.1"/>
    <property type="molecule type" value="Genomic_DNA"/>
</dbReference>
<evidence type="ECO:0000313" key="1">
    <source>
        <dbReference type="EMBL" id="MBB5337759.1"/>
    </source>
</evidence>
<reference evidence="1" key="1">
    <citation type="submission" date="2020-08" db="EMBL/GenBank/DDBJ databases">
        <title>Genomic Encyclopedia of Type Strains, Phase IV (KMG-V): Genome sequencing to study the core and pangenomes of soil and plant-associated prokaryotes.</title>
        <authorList>
            <person name="Whitman W."/>
        </authorList>
    </citation>
    <scope>NUCLEOTIDE SEQUENCE</scope>
    <source>
        <strain evidence="1">M8UP15</strain>
    </source>
</reference>
<sequence length="37" mass="3847">MDFGQEDDVTVLTITRLATGVESTTVLEAPALVPSVA</sequence>
<keyword evidence="2" id="KW-1185">Reference proteome</keyword>
<dbReference type="Proteomes" id="UP000569005">
    <property type="component" value="Unassembled WGS sequence"/>
</dbReference>
<comment type="caution">
    <text evidence="1">The sequence shown here is derived from an EMBL/GenBank/DDBJ whole genome shotgun (WGS) entry which is preliminary data.</text>
</comment>
<protein>
    <submittedName>
        <fullName evidence="1">Uncharacterized protein</fullName>
    </submittedName>
</protein>
<gene>
    <name evidence="1" type="ORF">HDF13_000092</name>
</gene>
<accession>A0ACC5NT74</accession>
<name>A0ACC5NT74_9BACT</name>